<sequence>MDPDNTSIRIIKESSKPNRKGPRLRAARLRRQRPYYHPHYDFTRRNPSDTTTKVRENKSKPTRIPLKSFGPKPLGAWHCVRTRRAVTFGGIEEMQEVSFPFRRYGFEEKVAGFLGRFSTIPVMEVLPTHTPATRGNTNLGLNDNSGASTRIISDLGLLDYFLAGFHIRFKHLTRPPPSYHMKQTCFPDPISPPIGRHVVLGIFDESGALLDEVILYAGGPSISKQLVKARRQLFSLPILRDIKSFELYKCDHQYRAHIRVETTQEAQGCLAALLRCVERWEGYYRLCSFLDTIKYLSDIGGFYLYVPCMIPLSVLLLFRKVKMVFFLRHQGCQSTRV</sequence>
<dbReference type="AlphaFoldDB" id="A0A2J6QZ49"/>
<proteinExistence type="predicted"/>
<evidence type="ECO:0000313" key="3">
    <source>
        <dbReference type="EMBL" id="PMD31556.1"/>
    </source>
</evidence>
<evidence type="ECO:0000256" key="1">
    <source>
        <dbReference type="SAM" id="MobiDB-lite"/>
    </source>
</evidence>
<protein>
    <submittedName>
        <fullName evidence="3">Uncharacterized protein</fullName>
    </submittedName>
</protein>
<keyword evidence="2" id="KW-0472">Membrane</keyword>
<gene>
    <name evidence="3" type="ORF">L207DRAFT_519339</name>
</gene>
<feature type="compositionally biased region" description="Basic and acidic residues" evidence="1">
    <location>
        <begin position="38"/>
        <end position="59"/>
    </location>
</feature>
<dbReference type="Proteomes" id="UP000235786">
    <property type="component" value="Unassembled WGS sequence"/>
</dbReference>
<reference evidence="3 4" key="1">
    <citation type="submission" date="2016-04" db="EMBL/GenBank/DDBJ databases">
        <title>A degradative enzymes factory behind the ericoid mycorrhizal symbiosis.</title>
        <authorList>
            <consortium name="DOE Joint Genome Institute"/>
            <person name="Martino E."/>
            <person name="Morin E."/>
            <person name="Grelet G."/>
            <person name="Kuo A."/>
            <person name="Kohler A."/>
            <person name="Daghino S."/>
            <person name="Barry K."/>
            <person name="Choi C."/>
            <person name="Cichocki N."/>
            <person name="Clum A."/>
            <person name="Copeland A."/>
            <person name="Hainaut M."/>
            <person name="Haridas S."/>
            <person name="Labutti K."/>
            <person name="Lindquist E."/>
            <person name="Lipzen A."/>
            <person name="Khouja H.-R."/>
            <person name="Murat C."/>
            <person name="Ohm R."/>
            <person name="Olson A."/>
            <person name="Spatafora J."/>
            <person name="Veneault-Fourrey C."/>
            <person name="Henrissat B."/>
            <person name="Grigoriev I."/>
            <person name="Martin F."/>
            <person name="Perotto S."/>
        </authorList>
    </citation>
    <scope>NUCLEOTIDE SEQUENCE [LARGE SCALE GENOMIC DNA]</scope>
    <source>
        <strain evidence="3 4">F</strain>
    </source>
</reference>
<keyword evidence="2" id="KW-0812">Transmembrane</keyword>
<name>A0A2J6QZ49_HYAVF</name>
<organism evidence="3 4">
    <name type="scientific">Hyaloscypha variabilis (strain UAMH 11265 / GT02V1 / F)</name>
    <name type="common">Meliniomyces variabilis</name>
    <dbReference type="NCBI Taxonomy" id="1149755"/>
    <lineage>
        <taxon>Eukaryota</taxon>
        <taxon>Fungi</taxon>
        <taxon>Dikarya</taxon>
        <taxon>Ascomycota</taxon>
        <taxon>Pezizomycotina</taxon>
        <taxon>Leotiomycetes</taxon>
        <taxon>Helotiales</taxon>
        <taxon>Hyaloscyphaceae</taxon>
        <taxon>Hyaloscypha</taxon>
        <taxon>Hyaloscypha variabilis</taxon>
    </lineage>
</organism>
<evidence type="ECO:0000313" key="4">
    <source>
        <dbReference type="Proteomes" id="UP000235786"/>
    </source>
</evidence>
<feature type="transmembrane region" description="Helical" evidence="2">
    <location>
        <begin position="302"/>
        <end position="318"/>
    </location>
</feature>
<feature type="region of interest" description="Disordered" evidence="1">
    <location>
        <begin position="38"/>
        <end position="67"/>
    </location>
</feature>
<keyword evidence="2" id="KW-1133">Transmembrane helix</keyword>
<keyword evidence="4" id="KW-1185">Reference proteome</keyword>
<accession>A0A2J6QZ49</accession>
<evidence type="ECO:0000256" key="2">
    <source>
        <dbReference type="SAM" id="Phobius"/>
    </source>
</evidence>
<dbReference type="OrthoDB" id="3599923at2759"/>
<feature type="region of interest" description="Disordered" evidence="1">
    <location>
        <begin position="1"/>
        <end position="25"/>
    </location>
</feature>
<dbReference type="EMBL" id="KZ613962">
    <property type="protein sequence ID" value="PMD31556.1"/>
    <property type="molecule type" value="Genomic_DNA"/>
</dbReference>